<dbReference type="OrthoDB" id="1730821at2759"/>
<feature type="region of interest" description="Disordered" evidence="1">
    <location>
        <begin position="26"/>
        <end position="63"/>
    </location>
</feature>
<evidence type="ECO:0000256" key="1">
    <source>
        <dbReference type="SAM" id="MobiDB-lite"/>
    </source>
</evidence>
<accession>A0A1R3KCV9</accession>
<feature type="compositionally biased region" description="Polar residues" evidence="1">
    <location>
        <begin position="26"/>
        <end position="35"/>
    </location>
</feature>
<gene>
    <name evidence="2" type="ORF">COLO4_09228</name>
</gene>
<dbReference type="AlphaFoldDB" id="A0A1R3KCV9"/>
<dbReference type="STRING" id="93759.A0A1R3KCV9"/>
<proteinExistence type="predicted"/>
<name>A0A1R3KCV9_9ROSI</name>
<dbReference type="EMBL" id="AWUE01014154">
    <property type="protein sequence ID" value="OMP04879.1"/>
    <property type="molecule type" value="Genomic_DNA"/>
</dbReference>
<dbReference type="Proteomes" id="UP000187203">
    <property type="component" value="Unassembled WGS sequence"/>
</dbReference>
<evidence type="ECO:0000313" key="3">
    <source>
        <dbReference type="Proteomes" id="UP000187203"/>
    </source>
</evidence>
<evidence type="ECO:0000313" key="2">
    <source>
        <dbReference type="EMBL" id="OMP04879.1"/>
    </source>
</evidence>
<reference evidence="3" key="1">
    <citation type="submission" date="2013-09" db="EMBL/GenBank/DDBJ databases">
        <title>Corchorus olitorius genome sequencing.</title>
        <authorList>
            <person name="Alam M."/>
            <person name="Haque M.S."/>
            <person name="Islam M.S."/>
            <person name="Emdad E.M."/>
            <person name="Islam M.M."/>
            <person name="Ahmed B."/>
            <person name="Halim A."/>
            <person name="Hossen Q.M.M."/>
            <person name="Hossain M.Z."/>
            <person name="Ahmed R."/>
            <person name="Khan M.M."/>
            <person name="Islam R."/>
            <person name="Rashid M.M."/>
            <person name="Khan S.A."/>
            <person name="Rahman M.S."/>
            <person name="Alam M."/>
            <person name="Yahiya A.S."/>
            <person name="Khan M.S."/>
            <person name="Azam M.S."/>
            <person name="Haque T."/>
            <person name="Lashkar M.Z.H."/>
            <person name="Akhand A.I."/>
            <person name="Morshed G."/>
            <person name="Roy S."/>
            <person name="Uddin K.S."/>
            <person name="Rabeya T."/>
            <person name="Hossain A.S."/>
            <person name="Chowdhury A."/>
            <person name="Snigdha A.R."/>
            <person name="Mortoza M.S."/>
            <person name="Matin S.A."/>
            <person name="Hoque S.M.E."/>
            <person name="Islam M.K."/>
            <person name="Roy D.K."/>
            <person name="Haider R."/>
            <person name="Moosa M.M."/>
            <person name="Elias S.M."/>
            <person name="Hasan A.M."/>
            <person name="Jahan S."/>
            <person name="Shafiuddin M."/>
            <person name="Mahmood N."/>
            <person name="Shommy N.S."/>
        </authorList>
    </citation>
    <scope>NUCLEOTIDE SEQUENCE [LARGE SCALE GENOMIC DNA]</scope>
    <source>
        <strain evidence="3">cv. O-4</strain>
    </source>
</reference>
<organism evidence="2 3">
    <name type="scientific">Corchorus olitorius</name>
    <dbReference type="NCBI Taxonomy" id="93759"/>
    <lineage>
        <taxon>Eukaryota</taxon>
        <taxon>Viridiplantae</taxon>
        <taxon>Streptophyta</taxon>
        <taxon>Embryophyta</taxon>
        <taxon>Tracheophyta</taxon>
        <taxon>Spermatophyta</taxon>
        <taxon>Magnoliopsida</taxon>
        <taxon>eudicotyledons</taxon>
        <taxon>Gunneridae</taxon>
        <taxon>Pentapetalae</taxon>
        <taxon>rosids</taxon>
        <taxon>malvids</taxon>
        <taxon>Malvales</taxon>
        <taxon>Malvaceae</taxon>
        <taxon>Grewioideae</taxon>
        <taxon>Apeibeae</taxon>
        <taxon>Corchorus</taxon>
    </lineage>
</organism>
<sequence>MGKRKTIDSFFKKEVKYSLTTESFATPNLEQSPSDKQPHVASPSLVKGSSRNPSTNVSNEQEKIDTALVYDPGLRPPIWDYPINQRDEFSRKYVNAGPYRHMLTNYPYSGEGNNCRRFQASWFTSFHWLEYSPAKDAAYCLPCYLFTDKPSERPEANAFIVEGF</sequence>
<feature type="compositionally biased region" description="Polar residues" evidence="1">
    <location>
        <begin position="47"/>
        <end position="59"/>
    </location>
</feature>
<protein>
    <submittedName>
        <fullName evidence="2">Zinc finger MYM-type protein</fullName>
    </submittedName>
</protein>
<keyword evidence="3" id="KW-1185">Reference proteome</keyword>
<comment type="caution">
    <text evidence="2">The sequence shown here is derived from an EMBL/GenBank/DDBJ whole genome shotgun (WGS) entry which is preliminary data.</text>
</comment>